<keyword evidence="3" id="KW-1185">Reference proteome</keyword>
<evidence type="ECO:0000256" key="1">
    <source>
        <dbReference type="SAM" id="Phobius"/>
    </source>
</evidence>
<proteinExistence type="predicted"/>
<keyword evidence="1" id="KW-0472">Membrane</keyword>
<keyword evidence="1" id="KW-0812">Transmembrane</keyword>
<accession>A0ABQ4NJL1</accession>
<evidence type="ECO:0008006" key="4">
    <source>
        <dbReference type="Google" id="ProtNLM"/>
    </source>
</evidence>
<feature type="transmembrane region" description="Helical" evidence="1">
    <location>
        <begin position="102"/>
        <end position="128"/>
    </location>
</feature>
<reference evidence="2 3" key="1">
    <citation type="submission" date="2021-05" db="EMBL/GenBank/DDBJ databases">
        <title>Bacteria Genome sequencing.</title>
        <authorList>
            <person name="Takabe Y."/>
            <person name="Nakajima Y."/>
            <person name="Suzuki S."/>
            <person name="Shiozaki T."/>
        </authorList>
    </citation>
    <scope>NUCLEOTIDE SEQUENCE [LARGE SCALE GENOMIC DNA]</scope>
    <source>
        <strain evidence="2 3">AI_62</strain>
    </source>
</reference>
<evidence type="ECO:0000313" key="2">
    <source>
        <dbReference type="EMBL" id="GIT94611.1"/>
    </source>
</evidence>
<comment type="caution">
    <text evidence="2">The sequence shown here is derived from an EMBL/GenBank/DDBJ whole genome shotgun (WGS) entry which is preliminary data.</text>
</comment>
<organism evidence="2 3">
    <name type="scientific">Jannaschia pagri</name>
    <dbReference type="NCBI Taxonomy" id="2829797"/>
    <lineage>
        <taxon>Bacteria</taxon>
        <taxon>Pseudomonadati</taxon>
        <taxon>Pseudomonadota</taxon>
        <taxon>Alphaproteobacteria</taxon>
        <taxon>Rhodobacterales</taxon>
        <taxon>Roseobacteraceae</taxon>
        <taxon>Jannaschia</taxon>
    </lineage>
</organism>
<dbReference type="RefSeq" id="WP_220748134.1">
    <property type="nucleotide sequence ID" value="NZ_BPFH01000002.1"/>
</dbReference>
<gene>
    <name evidence="2" type="ORF">JANAI62_12340</name>
</gene>
<dbReference type="EMBL" id="BPFH01000002">
    <property type="protein sequence ID" value="GIT94611.1"/>
    <property type="molecule type" value="Genomic_DNA"/>
</dbReference>
<name>A0ABQ4NJL1_9RHOB</name>
<feature type="transmembrane region" description="Helical" evidence="1">
    <location>
        <begin position="134"/>
        <end position="154"/>
    </location>
</feature>
<protein>
    <recommendedName>
        <fullName evidence="4">Rod shape-determining protein MreD</fullName>
    </recommendedName>
</protein>
<feature type="transmembrane region" description="Helical" evidence="1">
    <location>
        <begin position="6"/>
        <end position="28"/>
    </location>
</feature>
<feature type="transmembrane region" description="Helical" evidence="1">
    <location>
        <begin position="71"/>
        <end position="90"/>
    </location>
</feature>
<evidence type="ECO:0000313" key="3">
    <source>
        <dbReference type="Proteomes" id="UP000786693"/>
    </source>
</evidence>
<sequence length="175" mass="19675">MALRTIWTYRLLFVVISFVLLFFALLPFSTGEGRLPAPDLMMCLVFAWILRRPDYVPLWLLVPLLLLDDALLMRPLGVWTLVVMLASEYLRRRVDHTQAQTFWSEMVLVSGLIAGTFLANHVVLLLLLAETAPILGQVLHATATIVFYPLTVLFSQLVGVRRLAPGELDSLGTRA</sequence>
<keyword evidence="1" id="KW-1133">Transmembrane helix</keyword>
<dbReference type="Proteomes" id="UP000786693">
    <property type="component" value="Unassembled WGS sequence"/>
</dbReference>